<evidence type="ECO:0000313" key="2">
    <source>
        <dbReference type="EMBL" id="CAF1619866.1"/>
    </source>
</evidence>
<evidence type="ECO:0000313" key="1">
    <source>
        <dbReference type="EMBL" id="CAF1390017.1"/>
    </source>
</evidence>
<proteinExistence type="predicted"/>
<dbReference type="AlphaFoldDB" id="A0A816CCT7"/>
<evidence type="ECO:0000313" key="3">
    <source>
        <dbReference type="Proteomes" id="UP000663870"/>
    </source>
</evidence>
<name>A0A816CCT7_9BILA</name>
<dbReference type="Proteomes" id="UP000663870">
    <property type="component" value="Unassembled WGS sequence"/>
</dbReference>
<comment type="caution">
    <text evidence="2">The sequence shown here is derived from an EMBL/GenBank/DDBJ whole genome shotgun (WGS) entry which is preliminary data.</text>
</comment>
<accession>A0A816CCT7</accession>
<gene>
    <name evidence="2" type="ORF">JXQ802_LOCUS50459</name>
    <name evidence="1" type="ORF">PYM288_LOCUS34289</name>
</gene>
<organism evidence="2 3">
    <name type="scientific">Rotaria sordida</name>
    <dbReference type="NCBI Taxonomy" id="392033"/>
    <lineage>
        <taxon>Eukaryota</taxon>
        <taxon>Metazoa</taxon>
        <taxon>Spiralia</taxon>
        <taxon>Gnathifera</taxon>
        <taxon>Rotifera</taxon>
        <taxon>Eurotatoria</taxon>
        <taxon>Bdelloidea</taxon>
        <taxon>Philodinida</taxon>
        <taxon>Philodinidae</taxon>
        <taxon>Rotaria</taxon>
    </lineage>
</organism>
<reference evidence="2" key="1">
    <citation type="submission" date="2021-02" db="EMBL/GenBank/DDBJ databases">
        <authorList>
            <person name="Nowell W R."/>
        </authorList>
    </citation>
    <scope>NUCLEOTIDE SEQUENCE</scope>
</reference>
<dbReference type="EMBL" id="CAJNOH010005122">
    <property type="protein sequence ID" value="CAF1390017.1"/>
    <property type="molecule type" value="Genomic_DNA"/>
</dbReference>
<protein>
    <submittedName>
        <fullName evidence="2">Uncharacterized protein</fullName>
    </submittedName>
</protein>
<dbReference type="Proteomes" id="UP000663854">
    <property type="component" value="Unassembled WGS sequence"/>
</dbReference>
<dbReference type="EMBL" id="CAJNOL010006605">
    <property type="protein sequence ID" value="CAF1619866.1"/>
    <property type="molecule type" value="Genomic_DNA"/>
</dbReference>
<keyword evidence="3" id="KW-1185">Reference proteome</keyword>
<sequence length="152" mass="17672">MTHQPLDNSSTSSTTFQPRKKFSLHYVLLRFDKVFQEVVRDSLAANFGLPSTRNAAFSKIFNEHMIFLASVLRQKFSRGRQECLVLEKEQSDESLMQLCQQVESIYILINTTNNNDSPVKIEMDITYVHHQFLSVTNCSFLKSNQSPSWFIW</sequence>